<dbReference type="PROSITE" id="PS50110">
    <property type="entry name" value="RESPONSE_REGULATORY"/>
    <property type="match status" value="1"/>
</dbReference>
<dbReference type="SMART" id="SM00448">
    <property type="entry name" value="REC"/>
    <property type="match status" value="1"/>
</dbReference>
<organism evidence="4 5">
    <name type="scientific">Fuscovulum ytuae</name>
    <dbReference type="NCBI Taxonomy" id="3042299"/>
    <lineage>
        <taxon>Bacteria</taxon>
        <taxon>Pseudomonadati</taxon>
        <taxon>Pseudomonadota</taxon>
        <taxon>Alphaproteobacteria</taxon>
        <taxon>Rhodobacterales</taxon>
        <taxon>Paracoccaceae</taxon>
        <taxon>Fuscovulum</taxon>
    </lineage>
</organism>
<dbReference type="RefSeq" id="WP_281464491.1">
    <property type="nucleotide sequence ID" value="NZ_CP124535.1"/>
</dbReference>
<dbReference type="InterPro" id="IPR036457">
    <property type="entry name" value="PPM-type-like_dom_sf"/>
</dbReference>
<dbReference type="InterPro" id="IPR011006">
    <property type="entry name" value="CheY-like_superfamily"/>
</dbReference>
<dbReference type="InterPro" id="IPR001789">
    <property type="entry name" value="Sig_transdc_resp-reg_receiver"/>
</dbReference>
<dbReference type="SUPFAM" id="SSF52172">
    <property type="entry name" value="CheY-like"/>
    <property type="match status" value="1"/>
</dbReference>
<reference evidence="4 5" key="1">
    <citation type="submission" date="2023-04" db="EMBL/GenBank/DDBJ databases">
        <title>YMD61, complete Genome.</title>
        <authorList>
            <person name="Zhang J."/>
        </authorList>
    </citation>
    <scope>NUCLEOTIDE SEQUENCE [LARGE SCALE GENOMIC DNA]</scope>
    <source>
        <strain evidence="4 5">YMD61</strain>
    </source>
</reference>
<dbReference type="Gene3D" id="3.60.40.10">
    <property type="entry name" value="PPM-type phosphatase domain"/>
    <property type="match status" value="1"/>
</dbReference>
<evidence type="ECO:0000256" key="1">
    <source>
        <dbReference type="ARBA" id="ARBA00022801"/>
    </source>
</evidence>
<feature type="modified residue" description="4-aspartylphosphate" evidence="2">
    <location>
        <position position="57"/>
    </location>
</feature>
<proteinExistence type="predicted"/>
<evidence type="ECO:0000313" key="4">
    <source>
        <dbReference type="EMBL" id="WGV15275.1"/>
    </source>
</evidence>
<sequence>MSQDAPQQVLVVDDSAAQRQMLMRQLTRWGYAVTQAASGAEALAIARRTDFDIVLSDWVMPGMSGPDFCRAFRALPDRAYSYFVLLSAKSAKDDIAIGLDSGADDFLTKPVDSTELLSRLHAGERILAMQAELRRRNADLERIHAALHRDLAEARRLQLSLAPEPVVALGPADLVFLLRPSGLLGGDLVGWFPIAEGRILLYAIDVSGHGVAAALMIARLSALLATRSRDQNIAFQNGHPLPVETMVARLNRILLSDQTGDLYLTLLCAELDLATGQLRFVQAGHPHPLLLRTDGSVLPLGEGGLPVGLVPDPGHTALTLRLSPGDRLFIGSDGLIECPDRAQSDLGDDGLARLLSDQAPNRGRALADGVIAALATHAGTTDFPDDISAIVIDWHGPP</sequence>
<dbReference type="PANTHER" id="PTHR43156">
    <property type="entry name" value="STAGE II SPORULATION PROTEIN E-RELATED"/>
    <property type="match status" value="1"/>
</dbReference>
<evidence type="ECO:0000313" key="5">
    <source>
        <dbReference type="Proteomes" id="UP001230978"/>
    </source>
</evidence>
<dbReference type="SUPFAM" id="SSF81606">
    <property type="entry name" value="PP2C-like"/>
    <property type="match status" value="1"/>
</dbReference>
<keyword evidence="1" id="KW-0378">Hydrolase</keyword>
<protein>
    <submittedName>
        <fullName evidence="4">SpoIIE family protein phosphatase</fullName>
    </submittedName>
</protein>
<dbReference type="EMBL" id="CP124535">
    <property type="protein sequence ID" value="WGV15275.1"/>
    <property type="molecule type" value="Genomic_DNA"/>
</dbReference>
<dbReference type="InterPro" id="IPR052016">
    <property type="entry name" value="Bact_Sigma-Reg"/>
</dbReference>
<dbReference type="Gene3D" id="3.40.50.2300">
    <property type="match status" value="1"/>
</dbReference>
<dbReference type="CDD" id="cd17574">
    <property type="entry name" value="REC_OmpR"/>
    <property type="match status" value="1"/>
</dbReference>
<dbReference type="PANTHER" id="PTHR43156:SF2">
    <property type="entry name" value="STAGE II SPORULATION PROTEIN E"/>
    <property type="match status" value="1"/>
</dbReference>
<gene>
    <name evidence="4" type="ORF">QF092_13480</name>
</gene>
<dbReference type="Pfam" id="PF00072">
    <property type="entry name" value="Response_reg"/>
    <property type="match status" value="1"/>
</dbReference>
<evidence type="ECO:0000256" key="2">
    <source>
        <dbReference type="PROSITE-ProRule" id="PRU00169"/>
    </source>
</evidence>
<keyword evidence="5" id="KW-1185">Reference proteome</keyword>
<evidence type="ECO:0000259" key="3">
    <source>
        <dbReference type="PROSITE" id="PS50110"/>
    </source>
</evidence>
<accession>A0ABY8Q349</accession>
<dbReference type="Proteomes" id="UP001230978">
    <property type="component" value="Chromosome"/>
</dbReference>
<name>A0ABY8Q349_9RHOB</name>
<keyword evidence="2" id="KW-0597">Phosphoprotein</keyword>
<feature type="domain" description="Response regulatory" evidence="3">
    <location>
        <begin position="8"/>
        <end position="124"/>
    </location>
</feature>
<dbReference type="SMART" id="SM00331">
    <property type="entry name" value="PP2C_SIG"/>
    <property type="match status" value="1"/>
</dbReference>
<dbReference type="InterPro" id="IPR001932">
    <property type="entry name" value="PPM-type_phosphatase-like_dom"/>
</dbReference>
<dbReference type="Pfam" id="PF07228">
    <property type="entry name" value="SpoIIE"/>
    <property type="match status" value="1"/>
</dbReference>